<evidence type="ECO:0000256" key="1">
    <source>
        <dbReference type="ARBA" id="ARBA00004651"/>
    </source>
</evidence>
<keyword evidence="6 10" id="KW-1133">Transmembrane helix</keyword>
<keyword evidence="4" id="KW-0997">Cell inner membrane</keyword>
<gene>
    <name evidence="11" type="ORF">DDQ50_12785</name>
</gene>
<evidence type="ECO:0000313" key="11">
    <source>
        <dbReference type="EMBL" id="PVZ94570.1"/>
    </source>
</evidence>
<proteinExistence type="predicted"/>
<feature type="transmembrane region" description="Helical" evidence="10">
    <location>
        <begin position="311"/>
        <end position="329"/>
    </location>
</feature>
<evidence type="ECO:0000256" key="9">
    <source>
        <dbReference type="SAM" id="MobiDB-lite"/>
    </source>
</evidence>
<dbReference type="GO" id="GO:0005886">
    <property type="term" value="C:plasma membrane"/>
    <property type="evidence" value="ECO:0007669"/>
    <property type="project" value="UniProtKB-SubCell"/>
</dbReference>
<evidence type="ECO:0000256" key="5">
    <source>
        <dbReference type="ARBA" id="ARBA00022692"/>
    </source>
</evidence>
<feature type="transmembrane region" description="Helical" evidence="10">
    <location>
        <begin position="335"/>
        <end position="352"/>
    </location>
</feature>
<evidence type="ECO:0000256" key="7">
    <source>
        <dbReference type="ARBA" id="ARBA00023136"/>
    </source>
</evidence>
<evidence type="ECO:0000313" key="12">
    <source>
        <dbReference type="Proteomes" id="UP000244893"/>
    </source>
</evidence>
<evidence type="ECO:0000256" key="6">
    <source>
        <dbReference type="ARBA" id="ARBA00022989"/>
    </source>
</evidence>
<dbReference type="OrthoDB" id="5193167at2"/>
<feature type="transmembrane region" description="Helical" evidence="10">
    <location>
        <begin position="112"/>
        <end position="130"/>
    </location>
</feature>
<feature type="compositionally biased region" description="Basic residues" evidence="9">
    <location>
        <begin position="8"/>
        <end position="19"/>
    </location>
</feature>
<feature type="transmembrane region" description="Helical" evidence="10">
    <location>
        <begin position="166"/>
        <end position="184"/>
    </location>
</feature>
<evidence type="ECO:0000256" key="3">
    <source>
        <dbReference type="ARBA" id="ARBA00022475"/>
    </source>
</evidence>
<feature type="transmembrane region" description="Helical" evidence="10">
    <location>
        <begin position="204"/>
        <end position="226"/>
    </location>
</feature>
<evidence type="ECO:0000256" key="2">
    <source>
        <dbReference type="ARBA" id="ARBA00022448"/>
    </source>
</evidence>
<dbReference type="AlphaFoldDB" id="A0A2V1HUD3"/>
<dbReference type="GO" id="GO:0022857">
    <property type="term" value="F:transmembrane transporter activity"/>
    <property type="evidence" value="ECO:0007669"/>
    <property type="project" value="InterPro"/>
</dbReference>
<feature type="transmembrane region" description="Helical" evidence="10">
    <location>
        <begin position="284"/>
        <end position="304"/>
    </location>
</feature>
<dbReference type="PANTHER" id="PTHR32196">
    <property type="entry name" value="ABC TRANSPORTER PERMEASE PROTEIN YPHD-RELATED-RELATED"/>
    <property type="match status" value="1"/>
</dbReference>
<feature type="transmembrane region" description="Helical" evidence="10">
    <location>
        <begin position="254"/>
        <end position="278"/>
    </location>
</feature>
<protein>
    <recommendedName>
        <fullName evidence="8">Autoinducer 2 import system permease protein LsrD</fullName>
    </recommendedName>
</protein>
<accession>A0A2V1HUD3</accession>
<feature type="region of interest" description="Disordered" evidence="9">
    <location>
        <begin position="29"/>
        <end position="48"/>
    </location>
</feature>
<keyword evidence="12" id="KW-1185">Reference proteome</keyword>
<keyword evidence="3" id="KW-1003">Cell membrane</keyword>
<dbReference type="CDD" id="cd06579">
    <property type="entry name" value="TM_PBP1_transp_AraH_like"/>
    <property type="match status" value="1"/>
</dbReference>
<dbReference type="EMBL" id="QEOP01000002">
    <property type="protein sequence ID" value="PVZ94570.1"/>
    <property type="molecule type" value="Genomic_DNA"/>
</dbReference>
<dbReference type="Proteomes" id="UP000244893">
    <property type="component" value="Unassembled WGS sequence"/>
</dbReference>
<keyword evidence="7 10" id="KW-0472">Membrane</keyword>
<dbReference type="PANTHER" id="PTHR32196:SF71">
    <property type="entry name" value="AUTOINDUCER 2 IMPORT SYSTEM PERMEASE PROTEIN LSRD"/>
    <property type="match status" value="1"/>
</dbReference>
<reference evidence="11 12" key="1">
    <citation type="submission" date="2018-05" db="EMBL/GenBank/DDBJ databases">
        <title>Amnibacterium sp. M8JJ-5, whole genome shotgun sequence.</title>
        <authorList>
            <person name="Tuo L."/>
        </authorList>
    </citation>
    <scope>NUCLEOTIDE SEQUENCE [LARGE SCALE GENOMIC DNA]</scope>
    <source>
        <strain evidence="11 12">M8JJ-5</strain>
    </source>
</reference>
<keyword evidence="2" id="KW-0813">Transport</keyword>
<dbReference type="Pfam" id="PF02653">
    <property type="entry name" value="BPD_transp_2"/>
    <property type="match status" value="1"/>
</dbReference>
<keyword evidence="5 10" id="KW-0812">Transmembrane</keyword>
<feature type="region of interest" description="Disordered" evidence="9">
    <location>
        <begin position="1"/>
        <end position="23"/>
    </location>
</feature>
<evidence type="ECO:0000256" key="4">
    <source>
        <dbReference type="ARBA" id="ARBA00022519"/>
    </source>
</evidence>
<name>A0A2V1HUD3_9MICO</name>
<organism evidence="11 12">
    <name type="scientific">Amnibacterium flavum</name>
    <dbReference type="NCBI Taxonomy" id="2173173"/>
    <lineage>
        <taxon>Bacteria</taxon>
        <taxon>Bacillati</taxon>
        <taxon>Actinomycetota</taxon>
        <taxon>Actinomycetes</taxon>
        <taxon>Micrococcales</taxon>
        <taxon>Microbacteriaceae</taxon>
        <taxon>Amnibacterium</taxon>
    </lineage>
</organism>
<evidence type="ECO:0000256" key="8">
    <source>
        <dbReference type="ARBA" id="ARBA00039381"/>
    </source>
</evidence>
<comment type="subcellular location">
    <subcellularLocation>
        <location evidence="1">Cell membrane</location>
        <topology evidence="1">Multi-pass membrane protein</topology>
    </subcellularLocation>
</comment>
<feature type="transmembrane region" description="Helical" evidence="10">
    <location>
        <begin position="87"/>
        <end position="107"/>
    </location>
</feature>
<comment type="caution">
    <text evidence="11">The sequence shown here is derived from an EMBL/GenBank/DDBJ whole genome shotgun (WGS) entry which is preliminary data.</text>
</comment>
<dbReference type="InterPro" id="IPR001851">
    <property type="entry name" value="ABC_transp_permease"/>
</dbReference>
<feature type="transmembrane region" description="Helical" evidence="10">
    <location>
        <begin position="136"/>
        <end position="159"/>
    </location>
</feature>
<sequence>MGVGRCRPPQRRPLPKPHRGLLPLAARGPRMTTAPVTTPPAPPTEAGPGRLARASSFIAPLAGLVVVLILAAITTPQFFSFEVSRLVLFQVGLIGIAAIGQTLVLLVGGIDLSISGVMALTSVVLATYSAGSDDKLVVGIVLSVLAGLAVGLVNAGLVVLRNVPPFVATFASFVLIQGVIIAWTRGAPSGDIPPALSWLGGGRLFDFIPVPLIVFAILALATGLVLGRTTAGRRVYATGLNGDAARMSGIRTGIVIAACYLISSLTGVLAGLVNASFIGFVDAALVRNLDLDSVAAAVIGGIALTGGKGRIAQTVLGVVLLAVLLTWLIQLGAGGGAQLVVSGAVILLAVFLQGRRFFFPSPTTRATSMKGKQ</sequence>
<evidence type="ECO:0000256" key="10">
    <source>
        <dbReference type="SAM" id="Phobius"/>
    </source>
</evidence>
<feature type="transmembrane region" description="Helical" evidence="10">
    <location>
        <begin position="57"/>
        <end position="75"/>
    </location>
</feature>